<reference evidence="2 3" key="1">
    <citation type="journal article" date="2013" name="BMC Genomics">
        <title>Reconstruction of the lipid metabolism for the microalga Monoraphidium neglectum from its genome sequence reveals characteristics suitable for biofuel production.</title>
        <authorList>
            <person name="Bogen C."/>
            <person name="Al-Dilaimi A."/>
            <person name="Albersmeier A."/>
            <person name="Wichmann J."/>
            <person name="Grundmann M."/>
            <person name="Rupp O."/>
            <person name="Lauersen K.J."/>
            <person name="Blifernez-Klassen O."/>
            <person name="Kalinowski J."/>
            <person name="Goesmann A."/>
            <person name="Mussgnug J.H."/>
            <person name="Kruse O."/>
        </authorList>
    </citation>
    <scope>NUCLEOTIDE SEQUENCE [LARGE SCALE GENOMIC DNA]</scope>
    <source>
        <strain evidence="2 3">SAG 48.87</strain>
    </source>
</reference>
<sequence length="227" mass="23397">MERSGAFSSGHASPGARAPHPPRAGVSAFSSLGFTPSAWAHELASPEVGCLLVARQPGMDFFDGTVVLVAAHDDSQGSIGFILNRPSALRLAEVAVSAKGDVAAVADVFGGQRLRVGGPVHLDTLTVLHGYAGCQGAQKVSEGVYFGGLPAAADMVRSGLASPSEFRLLLGLAGWAPQQLSDEIAAGVWYCVAASKSLVMAPEGAGEAFRRQIIGLIGRQHGERARP</sequence>
<dbReference type="SUPFAM" id="SSF143456">
    <property type="entry name" value="VC0467-like"/>
    <property type="match status" value="1"/>
</dbReference>
<evidence type="ECO:0008006" key="4">
    <source>
        <dbReference type="Google" id="ProtNLM"/>
    </source>
</evidence>
<dbReference type="Gene3D" id="3.40.1740.10">
    <property type="entry name" value="VC0467-like"/>
    <property type="match status" value="1"/>
</dbReference>
<evidence type="ECO:0000313" key="3">
    <source>
        <dbReference type="Proteomes" id="UP000054498"/>
    </source>
</evidence>
<keyword evidence="3" id="KW-1185">Reference proteome</keyword>
<dbReference type="OrthoDB" id="272750at2759"/>
<accession>A0A0D2N6G3</accession>
<name>A0A0D2N6G3_9CHLO</name>
<dbReference type="PANTHER" id="PTHR31984:SF17">
    <property type="entry name" value="TRANSCRIPTIONAL REGULATOR"/>
    <property type="match status" value="1"/>
</dbReference>
<evidence type="ECO:0000313" key="2">
    <source>
        <dbReference type="EMBL" id="KIZ07882.1"/>
    </source>
</evidence>
<protein>
    <recommendedName>
        <fullName evidence="4">Transcriptional regulator</fullName>
    </recommendedName>
</protein>
<dbReference type="STRING" id="145388.A0A0D2N6G3"/>
<dbReference type="RefSeq" id="XP_013906901.1">
    <property type="nucleotide sequence ID" value="XM_014051447.1"/>
</dbReference>
<dbReference type="Proteomes" id="UP000054498">
    <property type="component" value="Unassembled WGS sequence"/>
</dbReference>
<organism evidence="2 3">
    <name type="scientific">Monoraphidium neglectum</name>
    <dbReference type="NCBI Taxonomy" id="145388"/>
    <lineage>
        <taxon>Eukaryota</taxon>
        <taxon>Viridiplantae</taxon>
        <taxon>Chlorophyta</taxon>
        <taxon>core chlorophytes</taxon>
        <taxon>Chlorophyceae</taxon>
        <taxon>CS clade</taxon>
        <taxon>Sphaeropleales</taxon>
        <taxon>Selenastraceae</taxon>
        <taxon>Monoraphidium</taxon>
    </lineage>
</organism>
<evidence type="ECO:0000256" key="1">
    <source>
        <dbReference type="SAM" id="MobiDB-lite"/>
    </source>
</evidence>
<gene>
    <name evidence="2" type="ORF">MNEG_0068</name>
</gene>
<dbReference type="GeneID" id="25726186"/>
<dbReference type="InterPro" id="IPR003774">
    <property type="entry name" value="AlgH-like"/>
</dbReference>
<dbReference type="PANTHER" id="PTHR31984">
    <property type="entry name" value="TRANSPORTER, PUTATIVE (DUF179)-RELATED"/>
    <property type="match status" value="1"/>
</dbReference>
<dbReference type="EMBL" id="KK100226">
    <property type="protein sequence ID" value="KIZ07882.1"/>
    <property type="molecule type" value="Genomic_DNA"/>
</dbReference>
<feature type="region of interest" description="Disordered" evidence="1">
    <location>
        <begin position="1"/>
        <end position="22"/>
    </location>
</feature>
<dbReference type="Pfam" id="PF02622">
    <property type="entry name" value="DUF179"/>
    <property type="match status" value="1"/>
</dbReference>
<dbReference type="AlphaFoldDB" id="A0A0D2N6G3"/>
<dbReference type="KEGG" id="mng:MNEG_0068"/>
<proteinExistence type="predicted"/>